<dbReference type="EMBL" id="JANPWB010000010">
    <property type="protein sequence ID" value="KAJ1141467.1"/>
    <property type="molecule type" value="Genomic_DNA"/>
</dbReference>
<sequence length="67" mass="6878">MCGARLVSAVRPSAVLLVSGDYERASKVCQPGAGSSGGAVRFLQERRAAFAEEGGGEEEGVRDQGGH</sequence>
<organism evidence="1 2">
    <name type="scientific">Pleurodeles waltl</name>
    <name type="common">Iberian ribbed newt</name>
    <dbReference type="NCBI Taxonomy" id="8319"/>
    <lineage>
        <taxon>Eukaryota</taxon>
        <taxon>Metazoa</taxon>
        <taxon>Chordata</taxon>
        <taxon>Craniata</taxon>
        <taxon>Vertebrata</taxon>
        <taxon>Euteleostomi</taxon>
        <taxon>Amphibia</taxon>
        <taxon>Batrachia</taxon>
        <taxon>Caudata</taxon>
        <taxon>Salamandroidea</taxon>
        <taxon>Salamandridae</taxon>
        <taxon>Pleurodelinae</taxon>
        <taxon>Pleurodeles</taxon>
    </lineage>
</organism>
<evidence type="ECO:0000313" key="2">
    <source>
        <dbReference type="Proteomes" id="UP001066276"/>
    </source>
</evidence>
<gene>
    <name evidence="1" type="ORF">NDU88_007798</name>
</gene>
<protein>
    <submittedName>
        <fullName evidence="1">Uncharacterized protein</fullName>
    </submittedName>
</protein>
<name>A0AAV7QQ08_PLEWA</name>
<dbReference type="Proteomes" id="UP001066276">
    <property type="component" value="Chromosome 6"/>
</dbReference>
<dbReference type="AlphaFoldDB" id="A0AAV7QQ08"/>
<accession>A0AAV7QQ08</accession>
<comment type="caution">
    <text evidence="1">The sequence shown here is derived from an EMBL/GenBank/DDBJ whole genome shotgun (WGS) entry which is preliminary data.</text>
</comment>
<proteinExistence type="predicted"/>
<keyword evidence="2" id="KW-1185">Reference proteome</keyword>
<reference evidence="1" key="1">
    <citation type="journal article" date="2022" name="bioRxiv">
        <title>Sequencing and chromosome-scale assembly of the giantPleurodeles waltlgenome.</title>
        <authorList>
            <person name="Brown T."/>
            <person name="Elewa A."/>
            <person name="Iarovenko S."/>
            <person name="Subramanian E."/>
            <person name="Araus A.J."/>
            <person name="Petzold A."/>
            <person name="Susuki M."/>
            <person name="Suzuki K.-i.T."/>
            <person name="Hayashi T."/>
            <person name="Toyoda A."/>
            <person name="Oliveira C."/>
            <person name="Osipova E."/>
            <person name="Leigh N.D."/>
            <person name="Simon A."/>
            <person name="Yun M.H."/>
        </authorList>
    </citation>
    <scope>NUCLEOTIDE SEQUENCE</scope>
    <source>
        <strain evidence="1">20211129_DDA</strain>
        <tissue evidence="1">Liver</tissue>
    </source>
</reference>
<evidence type="ECO:0000313" key="1">
    <source>
        <dbReference type="EMBL" id="KAJ1141467.1"/>
    </source>
</evidence>